<name>A0A5B6UUF4_9ROSI</name>
<evidence type="ECO:0000313" key="1">
    <source>
        <dbReference type="EMBL" id="KAA3460908.1"/>
    </source>
</evidence>
<dbReference type="OrthoDB" id="1738562at2759"/>
<dbReference type="InterPro" id="IPR053134">
    <property type="entry name" value="RNA-dir_DNA_polymerase"/>
</dbReference>
<keyword evidence="2" id="KW-1185">Reference proteome</keyword>
<dbReference type="Gene3D" id="3.30.70.270">
    <property type="match status" value="1"/>
</dbReference>
<gene>
    <name evidence="1" type="ORF">EPI10_027527</name>
</gene>
<dbReference type="Gene3D" id="3.10.10.10">
    <property type="entry name" value="HIV Type 1 Reverse Transcriptase, subunit A, domain 1"/>
    <property type="match status" value="1"/>
</dbReference>
<dbReference type="InterPro" id="IPR043502">
    <property type="entry name" value="DNA/RNA_pol_sf"/>
</dbReference>
<protein>
    <submittedName>
        <fullName evidence="1">RNA-directed DNA polymerase-like protein</fullName>
    </submittedName>
</protein>
<comment type="caution">
    <text evidence="1">The sequence shown here is derived from an EMBL/GenBank/DDBJ whole genome shotgun (WGS) entry which is preliminary data.</text>
</comment>
<dbReference type="GO" id="GO:0003964">
    <property type="term" value="F:RNA-directed DNA polymerase activity"/>
    <property type="evidence" value="ECO:0007669"/>
    <property type="project" value="UniProtKB-KW"/>
</dbReference>
<dbReference type="PANTHER" id="PTHR24559">
    <property type="entry name" value="TRANSPOSON TY3-I GAG-POL POLYPROTEIN"/>
    <property type="match status" value="1"/>
</dbReference>
<proteinExistence type="predicted"/>
<keyword evidence="1" id="KW-0548">Nucleotidyltransferase</keyword>
<dbReference type="EMBL" id="SMMG02000009">
    <property type="protein sequence ID" value="KAA3460908.1"/>
    <property type="molecule type" value="Genomic_DNA"/>
</dbReference>
<keyword evidence="1" id="KW-0808">Transferase</keyword>
<sequence length="98" mass="11532">MKEVVKKELLKWLDASICVPKKEGLTVVKNEKNELIPTRIITGWRVCIDYRKLNAATKKKPFSSSLYRKMLDRLAEKEYYCFLDGYLGYHQIPIHPND</sequence>
<dbReference type="PANTHER" id="PTHR24559:SF444">
    <property type="entry name" value="REVERSE TRANSCRIPTASE DOMAIN-CONTAINING PROTEIN"/>
    <property type="match status" value="1"/>
</dbReference>
<organism evidence="1 2">
    <name type="scientific">Gossypium australe</name>
    <dbReference type="NCBI Taxonomy" id="47621"/>
    <lineage>
        <taxon>Eukaryota</taxon>
        <taxon>Viridiplantae</taxon>
        <taxon>Streptophyta</taxon>
        <taxon>Embryophyta</taxon>
        <taxon>Tracheophyta</taxon>
        <taxon>Spermatophyta</taxon>
        <taxon>Magnoliopsida</taxon>
        <taxon>eudicotyledons</taxon>
        <taxon>Gunneridae</taxon>
        <taxon>Pentapetalae</taxon>
        <taxon>rosids</taxon>
        <taxon>malvids</taxon>
        <taxon>Malvales</taxon>
        <taxon>Malvaceae</taxon>
        <taxon>Malvoideae</taxon>
        <taxon>Gossypium</taxon>
    </lineage>
</organism>
<dbReference type="InterPro" id="IPR043128">
    <property type="entry name" value="Rev_trsase/Diguanyl_cyclase"/>
</dbReference>
<dbReference type="AlphaFoldDB" id="A0A5B6UUF4"/>
<evidence type="ECO:0000313" key="2">
    <source>
        <dbReference type="Proteomes" id="UP000325315"/>
    </source>
</evidence>
<reference evidence="2" key="1">
    <citation type="journal article" date="2019" name="Plant Biotechnol. J.">
        <title>Genome sequencing of the Australian wild diploid species Gossypium australe highlights disease resistance and delayed gland morphogenesis.</title>
        <authorList>
            <person name="Cai Y."/>
            <person name="Cai X."/>
            <person name="Wang Q."/>
            <person name="Wang P."/>
            <person name="Zhang Y."/>
            <person name="Cai C."/>
            <person name="Xu Y."/>
            <person name="Wang K."/>
            <person name="Zhou Z."/>
            <person name="Wang C."/>
            <person name="Geng S."/>
            <person name="Li B."/>
            <person name="Dong Q."/>
            <person name="Hou Y."/>
            <person name="Wang H."/>
            <person name="Ai P."/>
            <person name="Liu Z."/>
            <person name="Yi F."/>
            <person name="Sun M."/>
            <person name="An G."/>
            <person name="Cheng J."/>
            <person name="Zhang Y."/>
            <person name="Shi Q."/>
            <person name="Xie Y."/>
            <person name="Shi X."/>
            <person name="Chang Y."/>
            <person name="Huang F."/>
            <person name="Chen Y."/>
            <person name="Hong S."/>
            <person name="Mi L."/>
            <person name="Sun Q."/>
            <person name="Zhang L."/>
            <person name="Zhou B."/>
            <person name="Peng R."/>
            <person name="Zhang X."/>
            <person name="Liu F."/>
        </authorList>
    </citation>
    <scope>NUCLEOTIDE SEQUENCE [LARGE SCALE GENOMIC DNA]</scope>
    <source>
        <strain evidence="2">cv. PA1801</strain>
    </source>
</reference>
<dbReference type="Proteomes" id="UP000325315">
    <property type="component" value="Unassembled WGS sequence"/>
</dbReference>
<keyword evidence="1" id="KW-0695">RNA-directed DNA polymerase</keyword>
<accession>A0A5B6UUF4</accession>
<dbReference type="SUPFAM" id="SSF56672">
    <property type="entry name" value="DNA/RNA polymerases"/>
    <property type="match status" value="1"/>
</dbReference>